<dbReference type="OrthoDB" id="153025at2"/>
<dbReference type="RefSeq" id="WP_110667277.1">
    <property type="nucleotide sequence ID" value="NZ_PYBW01000026.1"/>
</dbReference>
<name>A0A2V4NUK6_9ACTN</name>
<organism evidence="1 2">
    <name type="scientific">Streptomyces tateyamensis</name>
    <dbReference type="NCBI Taxonomy" id="565073"/>
    <lineage>
        <taxon>Bacteria</taxon>
        <taxon>Bacillati</taxon>
        <taxon>Actinomycetota</taxon>
        <taxon>Actinomycetes</taxon>
        <taxon>Kitasatosporales</taxon>
        <taxon>Streptomycetaceae</taxon>
        <taxon>Streptomyces</taxon>
    </lineage>
</organism>
<evidence type="ECO:0000313" key="2">
    <source>
        <dbReference type="Proteomes" id="UP000248039"/>
    </source>
</evidence>
<gene>
    <name evidence="1" type="ORF">C7C46_08165</name>
</gene>
<dbReference type="PANTHER" id="PTHR43685">
    <property type="entry name" value="GLYCOSYLTRANSFERASE"/>
    <property type="match status" value="1"/>
</dbReference>
<accession>A0A2V4NUK6</accession>
<dbReference type="InterPro" id="IPR050834">
    <property type="entry name" value="Glycosyltransf_2"/>
</dbReference>
<dbReference type="AlphaFoldDB" id="A0A2V4NUK6"/>
<dbReference type="InterPro" id="IPR029044">
    <property type="entry name" value="Nucleotide-diphossugar_trans"/>
</dbReference>
<dbReference type="PANTHER" id="PTHR43685:SF14">
    <property type="entry name" value="GLYCOSYLTRANSFERASE 2-LIKE DOMAIN-CONTAINING PROTEIN"/>
    <property type="match status" value="1"/>
</dbReference>
<dbReference type="SUPFAM" id="SSF53448">
    <property type="entry name" value="Nucleotide-diphospho-sugar transferases"/>
    <property type="match status" value="1"/>
</dbReference>
<sequence>MIGTARRAGPACPRPAARDSLYTPVRVVELDLARPYELRSPDGRIQPDAGSDAGVLALVRLHGHPLGLVSSTGSAGGHAALCRALAAAAHRELAVPVPMVSAVRAPVGTAAATTTPSAAAPLISVVVATRDRPGQLRGCLDSLLRSDYPHFEVIVVDNAPSSEATRRLITARYPGRVRYLREPAAGLARAHNAALPAVRGELCAFTDDDTLADRRWLAALAEAFGQDPRVGCVTGLILAAELQTPSQLQLERLSGFAKGFAPLRWSLERPGPDPLFPFTAGKFGSGANMAFRTSTLRRLGGFDPATGTGTPARGGDDLLAFLRVLAAGHTLVYQPEALIWHHHRRNPEAVPAQAFGYGAGFGAFMAAAVVHEPRLATALLRRLPRGAALALQHAARHAATAPQTPGLGRLELRGLAYGPVGYLRSRRLARLIGD</sequence>
<dbReference type="Gene3D" id="3.90.550.10">
    <property type="entry name" value="Spore Coat Polysaccharide Biosynthesis Protein SpsA, Chain A"/>
    <property type="match status" value="1"/>
</dbReference>
<comment type="caution">
    <text evidence="1">The sequence shown here is derived from an EMBL/GenBank/DDBJ whole genome shotgun (WGS) entry which is preliminary data.</text>
</comment>
<dbReference type="GO" id="GO:0016740">
    <property type="term" value="F:transferase activity"/>
    <property type="evidence" value="ECO:0007669"/>
    <property type="project" value="UniProtKB-KW"/>
</dbReference>
<dbReference type="Proteomes" id="UP000248039">
    <property type="component" value="Unassembled WGS sequence"/>
</dbReference>
<dbReference type="Pfam" id="PF13641">
    <property type="entry name" value="Glyco_tranf_2_3"/>
    <property type="match status" value="1"/>
</dbReference>
<protein>
    <submittedName>
        <fullName evidence="1">Glycosyl transferase family 2</fullName>
    </submittedName>
</protein>
<evidence type="ECO:0000313" key="1">
    <source>
        <dbReference type="EMBL" id="PYC84042.1"/>
    </source>
</evidence>
<proteinExistence type="predicted"/>
<reference evidence="1 2" key="1">
    <citation type="submission" date="2018-03" db="EMBL/GenBank/DDBJ databases">
        <title>Bioinformatic expansion and discovery of thiopeptide antibiotics.</title>
        <authorList>
            <person name="Schwalen C.J."/>
            <person name="Hudson G.A."/>
            <person name="Mitchell D.A."/>
        </authorList>
    </citation>
    <scope>NUCLEOTIDE SEQUENCE [LARGE SCALE GENOMIC DNA]</scope>
    <source>
        <strain evidence="1 2">ATCC 21389</strain>
    </source>
</reference>
<keyword evidence="2" id="KW-1185">Reference proteome</keyword>
<keyword evidence="1" id="KW-0808">Transferase</keyword>
<dbReference type="EMBL" id="PYBW01000026">
    <property type="protein sequence ID" value="PYC84042.1"/>
    <property type="molecule type" value="Genomic_DNA"/>
</dbReference>